<dbReference type="PATRIC" id="fig|50340.43.peg.5090"/>
<evidence type="ECO:0000256" key="1">
    <source>
        <dbReference type="SAM" id="MobiDB-lite"/>
    </source>
</evidence>
<keyword evidence="3" id="KW-1185">Reference proteome</keyword>
<name>A0A0N0E0Z7_9PSED</name>
<protein>
    <submittedName>
        <fullName evidence="2">Uncharacterized protein</fullName>
    </submittedName>
</protein>
<reference evidence="2 3" key="1">
    <citation type="journal article" date="2015" name="PLoS ONE">
        <title>Rice-Infecting Pseudomonas Genomes Are Highly Accessorized and Harbor Multiple Putative Virulence Mechanisms to Cause Sheath Brown Rot.</title>
        <authorList>
            <person name="Quibod I.L."/>
            <person name="Grande G."/>
            <person name="Oreiro E.G."/>
            <person name="Borja F.N."/>
            <person name="Dossa G.S."/>
            <person name="Mauleon R."/>
            <person name="Cruz C.V."/>
            <person name="Oliva R."/>
        </authorList>
    </citation>
    <scope>NUCLEOTIDE SEQUENCE [LARGE SCALE GENOMIC DNA]</scope>
    <source>
        <strain evidence="2 3">IRRI 6609</strain>
    </source>
</reference>
<dbReference type="Proteomes" id="UP000037931">
    <property type="component" value="Unassembled WGS sequence"/>
</dbReference>
<proteinExistence type="predicted"/>
<evidence type="ECO:0000313" key="3">
    <source>
        <dbReference type="Proteomes" id="UP000037931"/>
    </source>
</evidence>
<sequence length="111" mass="11884">MAGLTKEQKAAKALLAKAIELSGLSTEAFEALGELERADWSKSAQDAIDLAAADAQRIMDETAAAKPKGKPDAEGDEPDYTGLVKVEQGGEELHVHPSCLDDHKRLGWKEV</sequence>
<dbReference type="RefSeq" id="WP_054064865.1">
    <property type="nucleotide sequence ID" value="NZ_JSYZ01000054.1"/>
</dbReference>
<accession>A0A0N0E0Z7</accession>
<organism evidence="2 3">
    <name type="scientific">Pseudomonas asplenii</name>
    <dbReference type="NCBI Taxonomy" id="53407"/>
    <lineage>
        <taxon>Bacteria</taxon>
        <taxon>Pseudomonadati</taxon>
        <taxon>Pseudomonadota</taxon>
        <taxon>Gammaproteobacteria</taxon>
        <taxon>Pseudomonadales</taxon>
        <taxon>Pseudomonadaceae</taxon>
        <taxon>Pseudomonas</taxon>
    </lineage>
</organism>
<dbReference type="STRING" id="50340.PF66_06409"/>
<evidence type="ECO:0000313" key="2">
    <source>
        <dbReference type="EMBL" id="KPA87064.1"/>
    </source>
</evidence>
<dbReference type="OrthoDB" id="7028976at2"/>
<dbReference type="EMBL" id="JSYZ01000054">
    <property type="protein sequence ID" value="KPA87064.1"/>
    <property type="molecule type" value="Genomic_DNA"/>
</dbReference>
<dbReference type="AlphaFoldDB" id="A0A0N0E0Z7"/>
<comment type="caution">
    <text evidence="2">The sequence shown here is derived from an EMBL/GenBank/DDBJ whole genome shotgun (WGS) entry which is preliminary data.</text>
</comment>
<gene>
    <name evidence="2" type="ORF">PF66_06409</name>
</gene>
<feature type="region of interest" description="Disordered" evidence="1">
    <location>
        <begin position="62"/>
        <end position="81"/>
    </location>
</feature>